<accession>A0A1B6IRD5</accession>
<protein>
    <recommendedName>
        <fullName evidence="2">Ig-like domain-containing protein</fullName>
    </recommendedName>
</protein>
<dbReference type="InterPro" id="IPR013098">
    <property type="entry name" value="Ig_I-set"/>
</dbReference>
<dbReference type="GO" id="GO:0007156">
    <property type="term" value="P:homophilic cell adhesion via plasma membrane adhesion molecules"/>
    <property type="evidence" value="ECO:0007669"/>
    <property type="project" value="TreeGrafter"/>
</dbReference>
<dbReference type="Pfam" id="PF07679">
    <property type="entry name" value="I-set"/>
    <property type="match status" value="1"/>
</dbReference>
<name>A0A1B6IRD5_9HEMI</name>
<sequence length="126" mass="13793">GEGLSSVVTLTVNAPVHFKVRSKKELVRRGGIAALQCTAHGDLPITLSWRKEGSFIDLGGRISMKNSTVPGGLVSELSVRNVRTDDSGVYTCIGRNHFGQDQTTLHLLVQAYVEWFTRGILDQKVQ</sequence>
<dbReference type="AlphaFoldDB" id="A0A1B6IRD5"/>
<dbReference type="InterPro" id="IPR013783">
    <property type="entry name" value="Ig-like_fold"/>
</dbReference>
<gene>
    <name evidence="3" type="ORF">g.57088</name>
</gene>
<dbReference type="GO" id="GO:0005886">
    <property type="term" value="C:plasma membrane"/>
    <property type="evidence" value="ECO:0007669"/>
    <property type="project" value="TreeGrafter"/>
</dbReference>
<proteinExistence type="predicted"/>
<dbReference type="SMART" id="SM00409">
    <property type="entry name" value="IG"/>
    <property type="match status" value="1"/>
</dbReference>
<dbReference type="PANTHER" id="PTHR10075:SF100">
    <property type="entry name" value="FASCICLIN-2"/>
    <property type="match status" value="1"/>
</dbReference>
<dbReference type="SUPFAM" id="SSF48726">
    <property type="entry name" value="Immunoglobulin"/>
    <property type="match status" value="1"/>
</dbReference>
<dbReference type="GO" id="GO:0007411">
    <property type="term" value="P:axon guidance"/>
    <property type="evidence" value="ECO:0007669"/>
    <property type="project" value="TreeGrafter"/>
</dbReference>
<dbReference type="GO" id="GO:0070593">
    <property type="term" value="P:dendrite self-avoidance"/>
    <property type="evidence" value="ECO:0007669"/>
    <property type="project" value="TreeGrafter"/>
</dbReference>
<dbReference type="Gene3D" id="2.60.40.10">
    <property type="entry name" value="Immunoglobulins"/>
    <property type="match status" value="1"/>
</dbReference>
<dbReference type="SMART" id="SM00408">
    <property type="entry name" value="IGc2"/>
    <property type="match status" value="1"/>
</dbReference>
<dbReference type="GO" id="GO:0098632">
    <property type="term" value="F:cell-cell adhesion mediator activity"/>
    <property type="evidence" value="ECO:0007669"/>
    <property type="project" value="TreeGrafter"/>
</dbReference>
<dbReference type="InterPro" id="IPR003599">
    <property type="entry name" value="Ig_sub"/>
</dbReference>
<dbReference type="InterPro" id="IPR007110">
    <property type="entry name" value="Ig-like_dom"/>
</dbReference>
<dbReference type="EMBL" id="GECU01018214">
    <property type="protein sequence ID" value="JAS89492.1"/>
    <property type="molecule type" value="Transcribed_RNA"/>
</dbReference>
<dbReference type="InterPro" id="IPR003598">
    <property type="entry name" value="Ig_sub2"/>
</dbReference>
<feature type="domain" description="Ig-like" evidence="2">
    <location>
        <begin position="15"/>
        <end position="106"/>
    </location>
</feature>
<keyword evidence="1" id="KW-0393">Immunoglobulin domain</keyword>
<dbReference type="GO" id="GO:0030424">
    <property type="term" value="C:axon"/>
    <property type="evidence" value="ECO:0007669"/>
    <property type="project" value="TreeGrafter"/>
</dbReference>
<feature type="non-terminal residue" evidence="3">
    <location>
        <position position="126"/>
    </location>
</feature>
<dbReference type="PANTHER" id="PTHR10075">
    <property type="entry name" value="BASIGIN RELATED"/>
    <property type="match status" value="1"/>
</dbReference>
<organism evidence="3">
    <name type="scientific">Homalodisca liturata</name>
    <dbReference type="NCBI Taxonomy" id="320908"/>
    <lineage>
        <taxon>Eukaryota</taxon>
        <taxon>Metazoa</taxon>
        <taxon>Ecdysozoa</taxon>
        <taxon>Arthropoda</taxon>
        <taxon>Hexapoda</taxon>
        <taxon>Insecta</taxon>
        <taxon>Pterygota</taxon>
        <taxon>Neoptera</taxon>
        <taxon>Paraneoptera</taxon>
        <taxon>Hemiptera</taxon>
        <taxon>Auchenorrhyncha</taxon>
        <taxon>Membracoidea</taxon>
        <taxon>Cicadellidae</taxon>
        <taxon>Cicadellinae</taxon>
        <taxon>Proconiini</taxon>
        <taxon>Homalodisca</taxon>
    </lineage>
</organism>
<evidence type="ECO:0000259" key="2">
    <source>
        <dbReference type="PROSITE" id="PS50835"/>
    </source>
</evidence>
<evidence type="ECO:0000313" key="3">
    <source>
        <dbReference type="EMBL" id="JAS89492.1"/>
    </source>
</evidence>
<reference evidence="3" key="1">
    <citation type="submission" date="2015-11" db="EMBL/GenBank/DDBJ databases">
        <title>De novo transcriptome assembly of four potential Pierce s Disease insect vectors from Arizona vineyards.</title>
        <authorList>
            <person name="Tassone E.E."/>
        </authorList>
    </citation>
    <scope>NUCLEOTIDE SEQUENCE</scope>
</reference>
<evidence type="ECO:0000256" key="1">
    <source>
        <dbReference type="ARBA" id="ARBA00023319"/>
    </source>
</evidence>
<dbReference type="PROSITE" id="PS50835">
    <property type="entry name" value="IG_LIKE"/>
    <property type="match status" value="1"/>
</dbReference>
<dbReference type="InterPro" id="IPR036179">
    <property type="entry name" value="Ig-like_dom_sf"/>
</dbReference>
<feature type="non-terminal residue" evidence="3">
    <location>
        <position position="1"/>
    </location>
</feature>